<dbReference type="InterPro" id="IPR032710">
    <property type="entry name" value="NTF2-like_dom_sf"/>
</dbReference>
<dbReference type="SUPFAM" id="SSF54427">
    <property type="entry name" value="NTF2-like"/>
    <property type="match status" value="1"/>
</dbReference>
<gene>
    <name evidence="1" type="ORF">RCZ15_15940</name>
    <name evidence="2" type="ORF">RCZ16_16750</name>
</gene>
<evidence type="ECO:0000313" key="4">
    <source>
        <dbReference type="Proteomes" id="UP001208692"/>
    </source>
</evidence>
<sequence>MKPIIPIIDRYLFAFEPIDNPEWEFISDKTETEKFLYSQDVKEVWLDLREHNSLILSHPMSANEEKDWQILSEDIAERLDGLGYGEYANDVEADLLNCYLNIKHKAMNPLWNMLYKAYKKGVFPCGWKGKFPKGKLVVFHPKHRSTKVAVLPMLIANFFEKYEQLPENPFVFDEFYGLFTQNAAIFSDKGDEIIGIDAIKSHYQTFATEHSQIKILWHKQLTNNKNYFEVRYGLVGKTKNGAIKTQSGTMTFSFENEHIRKIEIVK</sequence>
<dbReference type="EMBL" id="BQKB01000038">
    <property type="protein sequence ID" value="GJM53358.1"/>
    <property type="molecule type" value="Genomic_DNA"/>
</dbReference>
<dbReference type="RefSeq" id="WP_264845385.1">
    <property type="nucleotide sequence ID" value="NZ_BPMA01000011.1"/>
</dbReference>
<organism evidence="1 3">
    <name type="scientific">Capnocytophaga catalasegens</name>
    <dbReference type="NCBI Taxonomy" id="1004260"/>
    <lineage>
        <taxon>Bacteria</taxon>
        <taxon>Pseudomonadati</taxon>
        <taxon>Bacteroidota</taxon>
        <taxon>Flavobacteriia</taxon>
        <taxon>Flavobacteriales</taxon>
        <taxon>Flavobacteriaceae</taxon>
        <taxon>Capnocytophaga</taxon>
    </lineage>
</organism>
<name>A0AAV5ATJ8_9FLAO</name>
<evidence type="ECO:0000313" key="3">
    <source>
        <dbReference type="Proteomes" id="UP001207736"/>
    </source>
</evidence>
<dbReference type="Proteomes" id="UP001208692">
    <property type="component" value="Unassembled WGS sequence"/>
</dbReference>
<reference evidence="1 4" key="1">
    <citation type="submission" date="2021-11" db="EMBL/GenBank/DDBJ databases">
        <title>Draft genome sequence of Capnocytophaga sp. strain KC07075 isolated from cat oral cavity.</title>
        <authorList>
            <person name="Suzuki M."/>
            <person name="Imaoka K."/>
            <person name="Kimura M."/>
            <person name="Morikawa S."/>
            <person name="Maeda K."/>
        </authorList>
    </citation>
    <scope>NUCLEOTIDE SEQUENCE</scope>
    <source>
        <strain evidence="1">KC07075</strain>
        <strain evidence="2 4">KC07079</strain>
    </source>
</reference>
<comment type="caution">
    <text evidence="1">The sequence shown here is derived from an EMBL/GenBank/DDBJ whole genome shotgun (WGS) entry which is preliminary data.</text>
</comment>
<keyword evidence="4" id="KW-1185">Reference proteome</keyword>
<evidence type="ECO:0000313" key="2">
    <source>
        <dbReference type="EMBL" id="GJM53358.1"/>
    </source>
</evidence>
<accession>A0AAV5ATJ8</accession>
<dbReference type="EMBL" id="BQKA01000031">
    <property type="protein sequence ID" value="GJM50621.1"/>
    <property type="molecule type" value="Genomic_DNA"/>
</dbReference>
<protein>
    <submittedName>
        <fullName evidence="1">Uncharacterized protein</fullName>
    </submittedName>
</protein>
<proteinExistence type="predicted"/>
<dbReference type="AlphaFoldDB" id="A0AAV5ATJ8"/>
<dbReference type="Gene3D" id="3.10.450.50">
    <property type="match status" value="1"/>
</dbReference>
<dbReference type="Proteomes" id="UP001207736">
    <property type="component" value="Unassembled WGS sequence"/>
</dbReference>
<evidence type="ECO:0000313" key="1">
    <source>
        <dbReference type="EMBL" id="GJM50621.1"/>
    </source>
</evidence>